<gene>
    <name evidence="1" type="ORF">B7Z12_16585</name>
</gene>
<accession>A0A258CXM4</accession>
<dbReference type="EMBL" id="NCDQ01000329">
    <property type="protein sequence ID" value="OYX00218.1"/>
    <property type="molecule type" value="Genomic_DNA"/>
</dbReference>
<protein>
    <recommendedName>
        <fullName evidence="3">Single-stranded DNA endonuclease</fullName>
    </recommendedName>
</protein>
<comment type="caution">
    <text evidence="1">The sequence shown here is derived from an EMBL/GenBank/DDBJ whole genome shotgun (WGS) entry which is preliminary data.</text>
</comment>
<evidence type="ECO:0000313" key="1">
    <source>
        <dbReference type="EMBL" id="OYX00218.1"/>
    </source>
</evidence>
<evidence type="ECO:0008006" key="3">
    <source>
        <dbReference type="Google" id="ProtNLM"/>
    </source>
</evidence>
<dbReference type="Proteomes" id="UP000215616">
    <property type="component" value="Unassembled WGS sequence"/>
</dbReference>
<dbReference type="InterPro" id="IPR021341">
    <property type="entry name" value="DUF2958"/>
</dbReference>
<sequence>MKTPLIPDAIIAQLIANGAAEEERDPVPPLKLFNPVGPGRWLITEILGDADTLFGLCDLDQGFPELGYVSLDEIEAVALPHGFRIERDRFFVGRVPLSMWAQLAHRLGSIVAAEGMVRLMSHHAKDGPS</sequence>
<dbReference type="AlphaFoldDB" id="A0A258CXM4"/>
<organism evidence="1 2">
    <name type="scientific">Caulobacter vibrioides</name>
    <name type="common">Caulobacter crescentus</name>
    <dbReference type="NCBI Taxonomy" id="155892"/>
    <lineage>
        <taxon>Bacteria</taxon>
        <taxon>Pseudomonadati</taxon>
        <taxon>Pseudomonadota</taxon>
        <taxon>Alphaproteobacteria</taxon>
        <taxon>Caulobacterales</taxon>
        <taxon>Caulobacteraceae</taxon>
        <taxon>Caulobacter</taxon>
    </lineage>
</organism>
<evidence type="ECO:0000313" key="2">
    <source>
        <dbReference type="Proteomes" id="UP000215616"/>
    </source>
</evidence>
<reference evidence="1 2" key="1">
    <citation type="submission" date="2017-03" db="EMBL/GenBank/DDBJ databases">
        <title>Lifting the veil on microbial sulfur biogeochemistry in mining wastewaters.</title>
        <authorList>
            <person name="Kantor R.S."/>
            <person name="Colenbrander Nelson T."/>
            <person name="Marshall S."/>
            <person name="Bennett D."/>
            <person name="Apte S."/>
            <person name="Camacho D."/>
            <person name="Thomas B.C."/>
            <person name="Warren L.A."/>
            <person name="Banfield J.F."/>
        </authorList>
    </citation>
    <scope>NUCLEOTIDE SEQUENCE [LARGE SCALE GENOMIC DNA]</scope>
    <source>
        <strain evidence="1">32-67-7</strain>
    </source>
</reference>
<proteinExistence type="predicted"/>
<dbReference type="Pfam" id="PF11171">
    <property type="entry name" value="DUF2958"/>
    <property type="match status" value="1"/>
</dbReference>
<name>A0A258CXM4_CAUVI</name>